<organism evidence="1 4">
    <name type="scientific">Leptospira adleri</name>
    <dbReference type="NCBI Taxonomy" id="2023186"/>
    <lineage>
        <taxon>Bacteria</taxon>
        <taxon>Pseudomonadati</taxon>
        <taxon>Spirochaetota</taxon>
        <taxon>Spirochaetia</taxon>
        <taxon>Leptospirales</taxon>
        <taxon>Leptospiraceae</taxon>
        <taxon>Leptospira</taxon>
    </lineage>
</organism>
<dbReference type="Proteomes" id="UP000232188">
    <property type="component" value="Unassembled WGS sequence"/>
</dbReference>
<protein>
    <submittedName>
        <fullName evidence="1">Uncharacterized protein</fullName>
    </submittedName>
</protein>
<dbReference type="EMBL" id="NPDV01000001">
    <property type="protein sequence ID" value="PJZ54974.1"/>
    <property type="molecule type" value="Genomic_DNA"/>
</dbReference>
<gene>
    <name evidence="2" type="ORF">CH376_15830</name>
    <name evidence="1" type="ORF">CH380_00175</name>
</gene>
<evidence type="ECO:0000313" key="4">
    <source>
        <dbReference type="Proteomes" id="UP000232188"/>
    </source>
</evidence>
<dbReference type="AlphaFoldDB" id="A0A2M9YTX1"/>
<evidence type="ECO:0000313" key="3">
    <source>
        <dbReference type="Proteomes" id="UP000232149"/>
    </source>
</evidence>
<reference evidence="3 4" key="1">
    <citation type="submission" date="2017-07" db="EMBL/GenBank/DDBJ databases">
        <title>Leptospira spp. isolated from tropical soils.</title>
        <authorList>
            <person name="Thibeaux R."/>
            <person name="Iraola G."/>
            <person name="Ferres I."/>
            <person name="Bierque E."/>
            <person name="Girault D."/>
            <person name="Soupe-Gilbert M.-E."/>
            <person name="Picardeau M."/>
            <person name="Goarant C."/>
        </authorList>
    </citation>
    <scope>NUCLEOTIDE SEQUENCE [LARGE SCALE GENOMIC DNA]</scope>
    <source>
        <strain evidence="1 4">FH2-B-C1</strain>
        <strain evidence="2 3">FH2-B-D1</strain>
    </source>
</reference>
<comment type="caution">
    <text evidence="1">The sequence shown here is derived from an EMBL/GenBank/DDBJ whole genome shotgun (WGS) entry which is preliminary data.</text>
</comment>
<name>A0A2M9YTX1_9LEPT</name>
<evidence type="ECO:0000313" key="2">
    <source>
        <dbReference type="EMBL" id="PJZ60916.1"/>
    </source>
</evidence>
<keyword evidence="3" id="KW-1185">Reference proteome</keyword>
<dbReference type="EMBL" id="NPDU01000045">
    <property type="protein sequence ID" value="PJZ60916.1"/>
    <property type="molecule type" value="Genomic_DNA"/>
</dbReference>
<dbReference type="Proteomes" id="UP000232149">
    <property type="component" value="Unassembled WGS sequence"/>
</dbReference>
<accession>A0A2M9YTX1</accession>
<evidence type="ECO:0000313" key="1">
    <source>
        <dbReference type="EMBL" id="PJZ54974.1"/>
    </source>
</evidence>
<sequence length="75" mass="8739">MLNRIQRIPKFKDSFLRKSEIVPKELSRNNDNLFVKFARPTLVLGGGVRWWENIGKSFSIRKIPSQQAKIRASIL</sequence>
<proteinExistence type="predicted"/>